<dbReference type="InterPro" id="IPR050281">
    <property type="entry name" value="Flavin_monoamine_oxidase"/>
</dbReference>
<sequence>MSRCFPTPRFFVQDQLLPYWLECSKCHKFRKYDSEPMKVISTSDIEKFVCSDCDLPEDRLATDARHPNWILSAAVAPLLHNSPSIYYLRDHYYLDEVGVSPAVANFPTDITVPSSSFMAPFHIPEEPMAFCVRPDVMEYDEMKRFPQYSAEPIIYLGLRNLVITLWNMNPFEYLSFDRCKNHVISRGLCRVWQIQELKKIYDYLNVKSIVNIGLINVPTPVETRTKFLNSLQRSPNVLIIGAGISGLAAARQLRALGSKVTILEAKDVLGGRMQARFHRFDRVLGVFLNFILQDDLKLGIPVGCGAQLITGMMNNPIVVMCHQANIAYRPLHRECAMMDSGTGKVLDHKVCAMNLISTIFSNFFRVAMFLM</sequence>
<dbReference type="PANTHER" id="PTHR10742:SF410">
    <property type="entry name" value="LYSINE-SPECIFIC HISTONE DEMETHYLASE 2"/>
    <property type="match status" value="1"/>
</dbReference>
<dbReference type="EMBL" id="KN768622">
    <property type="protein sequence ID" value="KIH46723.1"/>
    <property type="molecule type" value="Genomic_DNA"/>
</dbReference>
<evidence type="ECO:0000313" key="9">
    <source>
        <dbReference type="Proteomes" id="UP000054047"/>
    </source>
</evidence>
<organism evidence="8 9">
    <name type="scientific">Ancylostoma duodenale</name>
    <dbReference type="NCBI Taxonomy" id="51022"/>
    <lineage>
        <taxon>Eukaryota</taxon>
        <taxon>Metazoa</taxon>
        <taxon>Ecdysozoa</taxon>
        <taxon>Nematoda</taxon>
        <taxon>Chromadorea</taxon>
        <taxon>Rhabditida</taxon>
        <taxon>Rhabditina</taxon>
        <taxon>Rhabditomorpha</taxon>
        <taxon>Strongyloidea</taxon>
        <taxon>Ancylostomatidae</taxon>
        <taxon>Ancylostomatinae</taxon>
        <taxon>Ancylostoma</taxon>
    </lineage>
</organism>
<dbReference type="PANTHER" id="PTHR10742">
    <property type="entry name" value="FLAVIN MONOAMINE OXIDASE"/>
    <property type="match status" value="1"/>
</dbReference>
<evidence type="ECO:0000256" key="5">
    <source>
        <dbReference type="ARBA" id="ARBA00022827"/>
    </source>
</evidence>
<evidence type="ECO:0000313" key="8">
    <source>
        <dbReference type="EMBL" id="KIH46723.1"/>
    </source>
</evidence>
<dbReference type="PROSITE" id="PS50934">
    <property type="entry name" value="SWIRM"/>
    <property type="match status" value="1"/>
</dbReference>
<protein>
    <recommendedName>
        <fullName evidence="7">SWIRM domain-containing protein</fullName>
    </recommendedName>
</protein>
<keyword evidence="5" id="KW-0274">FAD</keyword>
<dbReference type="InterPro" id="IPR009057">
    <property type="entry name" value="Homeodomain-like_sf"/>
</dbReference>
<dbReference type="Pfam" id="PF04433">
    <property type="entry name" value="SWIRM"/>
    <property type="match status" value="1"/>
</dbReference>
<comment type="subcellular location">
    <subcellularLocation>
        <location evidence="2">Nucleus</location>
    </subcellularLocation>
</comment>
<keyword evidence="6" id="KW-0560">Oxidoreductase</keyword>
<reference evidence="8 9" key="1">
    <citation type="submission" date="2013-12" db="EMBL/GenBank/DDBJ databases">
        <title>Draft genome of the parsitic nematode Ancylostoma duodenale.</title>
        <authorList>
            <person name="Mitreva M."/>
        </authorList>
    </citation>
    <scope>NUCLEOTIDE SEQUENCE [LARGE SCALE GENOMIC DNA]</scope>
    <source>
        <strain evidence="8 9">Zhejiang</strain>
    </source>
</reference>
<evidence type="ECO:0000256" key="1">
    <source>
        <dbReference type="ARBA" id="ARBA00001974"/>
    </source>
</evidence>
<evidence type="ECO:0000256" key="2">
    <source>
        <dbReference type="ARBA" id="ARBA00004123"/>
    </source>
</evidence>
<evidence type="ECO:0000256" key="6">
    <source>
        <dbReference type="ARBA" id="ARBA00023002"/>
    </source>
</evidence>
<evidence type="ECO:0000259" key="7">
    <source>
        <dbReference type="PROSITE" id="PS50934"/>
    </source>
</evidence>
<feature type="domain" description="SWIRM" evidence="7">
    <location>
        <begin position="123"/>
        <end position="221"/>
    </location>
</feature>
<dbReference type="GO" id="GO:0005634">
    <property type="term" value="C:nucleus"/>
    <property type="evidence" value="ECO:0007669"/>
    <property type="project" value="UniProtKB-SubCell"/>
</dbReference>
<accession>A0A0C2BS81</accession>
<dbReference type="Proteomes" id="UP000054047">
    <property type="component" value="Unassembled WGS sequence"/>
</dbReference>
<dbReference type="SUPFAM" id="SSF46689">
    <property type="entry name" value="Homeodomain-like"/>
    <property type="match status" value="1"/>
</dbReference>
<comment type="similarity">
    <text evidence="3">Belongs to the flavin monoamine oxidase family.</text>
</comment>
<dbReference type="Pfam" id="PF13450">
    <property type="entry name" value="NAD_binding_8"/>
    <property type="match status" value="1"/>
</dbReference>
<dbReference type="SUPFAM" id="SSF51905">
    <property type="entry name" value="FAD/NAD(P)-binding domain"/>
    <property type="match status" value="1"/>
</dbReference>
<dbReference type="OrthoDB" id="2219495at2759"/>
<evidence type="ECO:0000256" key="4">
    <source>
        <dbReference type="ARBA" id="ARBA00022630"/>
    </source>
</evidence>
<name>A0A0C2BS81_9BILA</name>
<proteinExistence type="inferred from homology"/>
<comment type="cofactor">
    <cofactor evidence="1">
        <name>FAD</name>
        <dbReference type="ChEBI" id="CHEBI:57692"/>
    </cofactor>
</comment>
<dbReference type="Gene3D" id="1.10.10.10">
    <property type="entry name" value="Winged helix-like DNA-binding domain superfamily/Winged helix DNA-binding domain"/>
    <property type="match status" value="1"/>
</dbReference>
<keyword evidence="9" id="KW-1185">Reference proteome</keyword>
<dbReference type="AlphaFoldDB" id="A0A0C2BS81"/>
<dbReference type="GO" id="GO:0141052">
    <property type="term" value="F:histone H3 demethylase activity"/>
    <property type="evidence" value="ECO:0007669"/>
    <property type="project" value="UniProtKB-ARBA"/>
</dbReference>
<dbReference type="GO" id="GO:0016491">
    <property type="term" value="F:oxidoreductase activity"/>
    <property type="evidence" value="ECO:0007669"/>
    <property type="project" value="UniProtKB-KW"/>
</dbReference>
<dbReference type="InterPro" id="IPR036188">
    <property type="entry name" value="FAD/NAD-bd_sf"/>
</dbReference>
<dbReference type="InterPro" id="IPR007526">
    <property type="entry name" value="SWIRM"/>
</dbReference>
<keyword evidence="4" id="KW-0285">Flavoprotein</keyword>
<gene>
    <name evidence="8" type="ORF">ANCDUO_23221</name>
</gene>
<dbReference type="InterPro" id="IPR036388">
    <property type="entry name" value="WH-like_DNA-bd_sf"/>
</dbReference>
<dbReference type="Gene3D" id="3.50.50.60">
    <property type="entry name" value="FAD/NAD(P)-binding domain"/>
    <property type="match status" value="1"/>
</dbReference>
<evidence type="ECO:0000256" key="3">
    <source>
        <dbReference type="ARBA" id="ARBA00005995"/>
    </source>
</evidence>